<dbReference type="Proteomes" id="UP000196531">
    <property type="component" value="Unassembled WGS sequence"/>
</dbReference>
<sequence>MKIIKSSKFHKWYKKIDLTQKIQADVRITRILVDSHFGVFKKIDDIYELKFKTGLRVYYSFDGLQLILLLNGGRKNTKRDQNNDIEQAKVIYEEYLNGKSI</sequence>
<proteinExistence type="predicted"/>
<dbReference type="Pfam" id="PF05973">
    <property type="entry name" value="Gp49"/>
    <property type="match status" value="1"/>
</dbReference>
<protein>
    <recommendedName>
        <fullName evidence="3">Addiction module killer protein</fullName>
    </recommendedName>
</protein>
<organism evidence="1 2">
    <name type="scientific">Halobacteriovorax marinus</name>
    <dbReference type="NCBI Taxonomy" id="97084"/>
    <lineage>
        <taxon>Bacteria</taxon>
        <taxon>Pseudomonadati</taxon>
        <taxon>Bdellovibrionota</taxon>
        <taxon>Bacteriovoracia</taxon>
        <taxon>Bacteriovoracales</taxon>
        <taxon>Halobacteriovoraceae</taxon>
        <taxon>Halobacteriovorax</taxon>
    </lineage>
</organism>
<evidence type="ECO:0008006" key="3">
    <source>
        <dbReference type="Google" id="ProtNLM"/>
    </source>
</evidence>
<comment type="caution">
    <text evidence="1">The sequence shown here is derived from an EMBL/GenBank/DDBJ whole genome shotgun (WGS) entry which is preliminary data.</text>
</comment>
<evidence type="ECO:0000313" key="1">
    <source>
        <dbReference type="EMBL" id="OUR95887.1"/>
    </source>
</evidence>
<reference evidence="2" key="1">
    <citation type="journal article" date="2017" name="Proc. Natl. Acad. Sci. U.S.A.">
        <title>Simulation of Deepwater Horizon oil plume reveals substrate specialization within a complex community of hydrocarbon-degraders.</title>
        <authorList>
            <person name="Hu P."/>
            <person name="Dubinsky E.A."/>
            <person name="Probst A.J."/>
            <person name="Wang J."/>
            <person name="Sieber C.M.K."/>
            <person name="Tom L.M."/>
            <person name="Gardinali P."/>
            <person name="Banfield J.F."/>
            <person name="Atlas R.M."/>
            <person name="Andersen G.L."/>
        </authorList>
    </citation>
    <scope>NUCLEOTIDE SEQUENCE [LARGE SCALE GENOMIC DNA]</scope>
</reference>
<dbReference type="EMBL" id="MAAO01000007">
    <property type="protein sequence ID" value="OUR95887.1"/>
    <property type="molecule type" value="Genomic_DNA"/>
</dbReference>
<evidence type="ECO:0000313" key="2">
    <source>
        <dbReference type="Proteomes" id="UP000196531"/>
    </source>
</evidence>
<name>A0A1Y5F5F2_9BACT</name>
<dbReference type="InterPro" id="IPR009241">
    <property type="entry name" value="HigB-like"/>
</dbReference>
<accession>A0A1Y5F5F2</accession>
<gene>
    <name evidence="1" type="ORF">A9Q84_15075</name>
</gene>
<dbReference type="AlphaFoldDB" id="A0A1Y5F5F2"/>